<dbReference type="InterPro" id="IPR027417">
    <property type="entry name" value="P-loop_NTPase"/>
</dbReference>
<feature type="binding site" evidence="8">
    <location>
        <position position="40"/>
    </location>
    <ligand>
        <name>Mg(2+)</name>
        <dbReference type="ChEBI" id="CHEBI:18420"/>
    </ligand>
</feature>
<dbReference type="GO" id="GO:0005525">
    <property type="term" value="F:GTP binding"/>
    <property type="evidence" value="ECO:0007669"/>
    <property type="project" value="UniProtKB-UniRule"/>
</dbReference>
<dbReference type="GO" id="GO:0044208">
    <property type="term" value="P:'de novo' AMP biosynthetic process"/>
    <property type="evidence" value="ECO:0007669"/>
    <property type="project" value="UniProtKB-UniRule"/>
</dbReference>
<dbReference type="Proteomes" id="UP000778951">
    <property type="component" value="Unassembled WGS sequence"/>
</dbReference>
<comment type="similarity">
    <text evidence="8 10">Belongs to the adenylosuccinate synthetase family.</text>
</comment>
<dbReference type="RefSeq" id="WP_167695689.1">
    <property type="nucleotide sequence ID" value="NZ_CP118181.1"/>
</dbReference>
<dbReference type="GO" id="GO:0005737">
    <property type="term" value="C:cytoplasm"/>
    <property type="evidence" value="ECO:0007669"/>
    <property type="project" value="UniProtKB-SubCell"/>
</dbReference>
<dbReference type="InterPro" id="IPR033128">
    <property type="entry name" value="Adenylosuccin_syn_Lys_AS"/>
</dbReference>
<keyword evidence="4 8" id="KW-0547">Nucleotide-binding</keyword>
<feature type="binding site" description="in other chain" evidence="8">
    <location>
        <position position="128"/>
    </location>
    <ligand>
        <name>IMP</name>
        <dbReference type="ChEBI" id="CHEBI:58053"/>
        <note>ligand shared between dimeric partners</note>
    </ligand>
</feature>
<dbReference type="FunFam" id="3.90.170.10:FF:000001">
    <property type="entry name" value="Adenylosuccinate synthetase"/>
    <property type="match status" value="1"/>
</dbReference>
<keyword evidence="3 8" id="KW-0479">Metal-binding</keyword>
<comment type="cofactor">
    <cofactor evidence="8">
        <name>Mg(2+)</name>
        <dbReference type="ChEBI" id="CHEBI:18420"/>
    </cofactor>
    <text evidence="8">Binds 1 Mg(2+) ion per subunit.</text>
</comment>
<feature type="binding site" evidence="8">
    <location>
        <begin position="12"/>
        <end position="18"/>
    </location>
    <ligand>
        <name>GTP</name>
        <dbReference type="ChEBI" id="CHEBI:37565"/>
    </ligand>
</feature>
<evidence type="ECO:0000256" key="5">
    <source>
        <dbReference type="ARBA" id="ARBA00022755"/>
    </source>
</evidence>
<dbReference type="EMBL" id="JAATLM010000001">
    <property type="protein sequence ID" value="NIZ69604.1"/>
    <property type="molecule type" value="Genomic_DNA"/>
</dbReference>
<feature type="active site" description="Proton acceptor" evidence="8">
    <location>
        <position position="13"/>
    </location>
</feature>
<feature type="binding site" description="in other chain" evidence="8">
    <location>
        <position position="238"/>
    </location>
    <ligand>
        <name>IMP</name>
        <dbReference type="ChEBI" id="CHEBI:58053"/>
        <note>ligand shared between dimeric partners</note>
    </ligand>
</feature>
<dbReference type="GO" id="GO:0046040">
    <property type="term" value="P:IMP metabolic process"/>
    <property type="evidence" value="ECO:0007669"/>
    <property type="project" value="TreeGrafter"/>
</dbReference>
<evidence type="ECO:0000256" key="3">
    <source>
        <dbReference type="ARBA" id="ARBA00022723"/>
    </source>
</evidence>
<dbReference type="InterPro" id="IPR018220">
    <property type="entry name" value="Adenylosuccin_syn_GTP-bd"/>
</dbReference>
<keyword evidence="8" id="KW-0963">Cytoplasm</keyword>
<accession>A0A968KUI5</accession>
<dbReference type="InterPro" id="IPR042110">
    <property type="entry name" value="Adenylosuccinate_synth_dom2"/>
</dbReference>
<dbReference type="SMART" id="SM00788">
    <property type="entry name" value="Adenylsucc_synt"/>
    <property type="match status" value="1"/>
</dbReference>
<evidence type="ECO:0000313" key="12">
    <source>
        <dbReference type="Proteomes" id="UP000778951"/>
    </source>
</evidence>
<dbReference type="GO" id="GO:0004019">
    <property type="term" value="F:adenylosuccinate synthase activity"/>
    <property type="evidence" value="ECO:0007669"/>
    <property type="project" value="UniProtKB-UniRule"/>
</dbReference>
<keyword evidence="7 8" id="KW-0342">GTP-binding</keyword>
<feature type="active site" evidence="9">
    <location>
        <position position="139"/>
    </location>
</feature>
<comment type="subunit">
    <text evidence="1 8">Homodimer.</text>
</comment>
<dbReference type="AlphaFoldDB" id="A0A968KUI5"/>
<reference evidence="11" key="1">
    <citation type="submission" date="2020-03" db="EMBL/GenBank/DDBJ databases">
        <title>Spirochaetal bacteria isolated from arthropods constitute a novel genus Entomospira genus novum within the order Spirochaetales.</title>
        <authorList>
            <person name="Grana-Miraglia L."/>
            <person name="Sikutova S."/>
            <person name="Fingerle V."/>
            <person name="Sing A."/>
            <person name="Castillo-Ramirez S."/>
            <person name="Margos G."/>
            <person name="Rudolf I."/>
        </authorList>
    </citation>
    <scope>NUCLEOTIDE SEQUENCE</scope>
    <source>
        <strain evidence="11">BR149</strain>
    </source>
</reference>
<evidence type="ECO:0000256" key="6">
    <source>
        <dbReference type="ARBA" id="ARBA00022842"/>
    </source>
</evidence>
<dbReference type="NCBIfam" id="NF002223">
    <property type="entry name" value="PRK01117.1"/>
    <property type="match status" value="1"/>
</dbReference>
<comment type="subcellular location">
    <subcellularLocation>
        <location evidence="8">Cytoplasm</location>
    </subcellularLocation>
</comment>
<feature type="binding site" description="in other chain" evidence="8">
    <location>
        <position position="223"/>
    </location>
    <ligand>
        <name>IMP</name>
        <dbReference type="ChEBI" id="CHEBI:58053"/>
        <note>ligand shared between dimeric partners</note>
    </ligand>
</feature>
<name>A0A968KUI5_9SPIO</name>
<proteinExistence type="inferred from homology"/>
<feature type="binding site" description="in other chain" evidence="8">
    <location>
        <begin position="13"/>
        <end position="16"/>
    </location>
    <ligand>
        <name>IMP</name>
        <dbReference type="ChEBI" id="CHEBI:58053"/>
        <note>ligand shared between dimeric partners</note>
    </ligand>
</feature>
<evidence type="ECO:0000256" key="1">
    <source>
        <dbReference type="ARBA" id="ARBA00011738"/>
    </source>
</evidence>
<dbReference type="SUPFAM" id="SSF52540">
    <property type="entry name" value="P-loop containing nucleoside triphosphate hydrolases"/>
    <property type="match status" value="1"/>
</dbReference>
<dbReference type="InterPro" id="IPR001114">
    <property type="entry name" value="Adenylosuccinate_synthetase"/>
</dbReference>
<evidence type="ECO:0000313" key="11">
    <source>
        <dbReference type="EMBL" id="NIZ69604.1"/>
    </source>
</evidence>
<feature type="binding site" description="in other chain" evidence="8">
    <location>
        <begin position="38"/>
        <end position="41"/>
    </location>
    <ligand>
        <name>IMP</name>
        <dbReference type="ChEBI" id="CHEBI:58053"/>
        <note>ligand shared between dimeric partners</note>
    </ligand>
</feature>
<dbReference type="Gene3D" id="3.40.440.10">
    <property type="entry name" value="Adenylosuccinate Synthetase, subunit A, domain 1"/>
    <property type="match status" value="1"/>
</dbReference>
<feature type="binding site" evidence="8">
    <location>
        <begin position="410"/>
        <end position="412"/>
    </location>
    <ligand>
        <name>GTP</name>
        <dbReference type="ChEBI" id="CHEBI:37565"/>
    </ligand>
</feature>
<gene>
    <name evidence="8" type="primary">purA</name>
    <name evidence="11" type="ORF">HCT48_05170</name>
</gene>
<feature type="binding site" evidence="8">
    <location>
        <position position="13"/>
    </location>
    <ligand>
        <name>Mg(2+)</name>
        <dbReference type="ChEBI" id="CHEBI:18420"/>
    </ligand>
</feature>
<dbReference type="PROSITE" id="PS00513">
    <property type="entry name" value="ADENYLOSUCCIN_SYN_2"/>
    <property type="match status" value="1"/>
</dbReference>
<dbReference type="NCBIfam" id="TIGR00184">
    <property type="entry name" value="purA"/>
    <property type="match status" value="1"/>
</dbReference>
<feature type="binding site" evidence="8">
    <location>
        <begin position="40"/>
        <end position="42"/>
    </location>
    <ligand>
        <name>GTP</name>
        <dbReference type="ChEBI" id="CHEBI:37565"/>
    </ligand>
</feature>
<comment type="catalytic activity">
    <reaction evidence="8 10">
        <text>IMP + L-aspartate + GTP = N(6)-(1,2-dicarboxyethyl)-AMP + GDP + phosphate + 2 H(+)</text>
        <dbReference type="Rhea" id="RHEA:15753"/>
        <dbReference type="ChEBI" id="CHEBI:15378"/>
        <dbReference type="ChEBI" id="CHEBI:29991"/>
        <dbReference type="ChEBI" id="CHEBI:37565"/>
        <dbReference type="ChEBI" id="CHEBI:43474"/>
        <dbReference type="ChEBI" id="CHEBI:57567"/>
        <dbReference type="ChEBI" id="CHEBI:58053"/>
        <dbReference type="ChEBI" id="CHEBI:58189"/>
        <dbReference type="EC" id="6.3.4.4"/>
    </reaction>
</comment>
<dbReference type="GO" id="GO:0000287">
    <property type="term" value="F:magnesium ion binding"/>
    <property type="evidence" value="ECO:0007669"/>
    <property type="project" value="UniProtKB-UniRule"/>
</dbReference>
<dbReference type="InterPro" id="IPR042111">
    <property type="entry name" value="Adenylosuccinate_synth_dom3"/>
</dbReference>
<feature type="active site" description="Proton donor" evidence="8">
    <location>
        <position position="41"/>
    </location>
</feature>
<evidence type="ECO:0000256" key="7">
    <source>
        <dbReference type="ARBA" id="ARBA00023134"/>
    </source>
</evidence>
<evidence type="ECO:0000256" key="10">
    <source>
        <dbReference type="RuleBase" id="RU000520"/>
    </source>
</evidence>
<keyword evidence="6 8" id="KW-0460">Magnesium</keyword>
<keyword evidence="12" id="KW-1185">Reference proteome</keyword>
<evidence type="ECO:0000256" key="9">
    <source>
        <dbReference type="PROSITE-ProRule" id="PRU10134"/>
    </source>
</evidence>
<feature type="binding site" evidence="8">
    <location>
        <position position="142"/>
    </location>
    <ligand>
        <name>IMP</name>
        <dbReference type="ChEBI" id="CHEBI:58053"/>
        <note>ligand shared between dimeric partners</note>
    </ligand>
</feature>
<dbReference type="Gene3D" id="3.90.170.10">
    <property type="entry name" value="Adenylosuccinate Synthetase, subunit A, domain 3"/>
    <property type="match status" value="1"/>
</dbReference>
<feature type="binding site" description="in other chain" evidence="8">
    <location>
        <position position="302"/>
    </location>
    <ligand>
        <name>IMP</name>
        <dbReference type="ChEBI" id="CHEBI:58053"/>
        <note>ligand shared between dimeric partners</note>
    </ligand>
</feature>
<dbReference type="PANTHER" id="PTHR11846">
    <property type="entry name" value="ADENYLOSUCCINATE SYNTHETASE"/>
    <property type="match status" value="1"/>
</dbReference>
<keyword evidence="5 8" id="KW-0658">Purine biosynthesis</keyword>
<dbReference type="PANTHER" id="PTHR11846:SF0">
    <property type="entry name" value="ADENYLOSUCCINATE SYNTHETASE"/>
    <property type="match status" value="1"/>
</dbReference>
<comment type="caution">
    <text evidence="11">The sequence shown here is derived from an EMBL/GenBank/DDBJ whole genome shotgun (WGS) entry which is preliminary data.</text>
</comment>
<dbReference type="InterPro" id="IPR042109">
    <property type="entry name" value="Adenylosuccinate_synth_dom1"/>
</dbReference>
<dbReference type="Pfam" id="PF00709">
    <property type="entry name" value="Adenylsucc_synt"/>
    <property type="match status" value="1"/>
</dbReference>
<evidence type="ECO:0000256" key="4">
    <source>
        <dbReference type="ARBA" id="ARBA00022741"/>
    </source>
</evidence>
<dbReference type="HAMAP" id="MF_00011">
    <property type="entry name" value="Adenylosucc_synth"/>
    <property type="match status" value="1"/>
</dbReference>
<dbReference type="Gene3D" id="1.10.300.10">
    <property type="entry name" value="Adenylosuccinate Synthetase, subunit A, domain 2"/>
    <property type="match status" value="1"/>
</dbReference>
<organism evidence="11 12">
    <name type="scientific">Entomospira culicis</name>
    <dbReference type="NCBI Taxonomy" id="2719989"/>
    <lineage>
        <taxon>Bacteria</taxon>
        <taxon>Pseudomonadati</taxon>
        <taxon>Spirochaetota</taxon>
        <taxon>Spirochaetia</taxon>
        <taxon>Spirochaetales</taxon>
        <taxon>Spirochaetaceae</taxon>
        <taxon>Entomospira</taxon>
    </lineage>
</organism>
<dbReference type="CDD" id="cd03108">
    <property type="entry name" value="AdSS"/>
    <property type="match status" value="1"/>
</dbReference>
<dbReference type="PROSITE" id="PS01266">
    <property type="entry name" value="ADENYLOSUCCIN_SYN_1"/>
    <property type="match status" value="1"/>
</dbReference>
<feature type="binding site" evidence="8">
    <location>
        <position position="304"/>
    </location>
    <ligand>
        <name>GTP</name>
        <dbReference type="ChEBI" id="CHEBI:37565"/>
    </ligand>
</feature>
<feature type="binding site" evidence="8">
    <location>
        <begin position="298"/>
        <end position="304"/>
    </location>
    <ligand>
        <name>substrate</name>
    </ligand>
</feature>
<sequence length="421" mass="46570">MGGTVVCGMQWGDEGKGKVIDFLAPNAEVVVRYQGGNNAGHTVVVNGQKYVLHLLPSGVLNEKAICILAPGVVVDPRVLLEEIAALEERGLSSSHILLSQRCHIILPYHIEIDILKEANLGNDKIGTTKRGIGPAYMDKFERTGIRAVDLLNPVELEAKIRKNTAHKNQIITQIYHGQALDVEKIVQDYLLYAKQLAHRIVDTTEILHNKLQQEANVLFEGAQAMMLDIDHGNYPFVTSSSPTTGSASVGAGVGPHWLTRRIGVFKAYATRVGAGPFPTELHDSIGEQIREIGHEFGSTTGRPRRCGWLDLNVLRYAVQINGFTELAIMKADVLDQFDEILLCTAYEANGQHYTSIPADSALPLKPIYQSFRGWKCETQSISTYEELPKELIAYIEFIEQFLGVPIKTISLGPNRHETILR</sequence>
<dbReference type="EC" id="6.3.4.4" evidence="8 10"/>
<feature type="binding site" evidence="8">
    <location>
        <begin position="330"/>
        <end position="332"/>
    </location>
    <ligand>
        <name>GTP</name>
        <dbReference type="ChEBI" id="CHEBI:37565"/>
    </ligand>
</feature>
<dbReference type="FunFam" id="1.10.300.10:FF:000001">
    <property type="entry name" value="Adenylosuccinate synthetase"/>
    <property type="match status" value="1"/>
</dbReference>
<protein>
    <recommendedName>
        <fullName evidence="8 10">Adenylosuccinate synthetase</fullName>
        <shortName evidence="8">AMPSase</shortName>
        <shortName evidence="8">AdSS</shortName>
        <ecNumber evidence="8 10">6.3.4.4</ecNumber>
    </recommendedName>
    <alternativeName>
        <fullName evidence="8">IMP--aspartate ligase</fullName>
    </alternativeName>
</protein>
<comment type="function">
    <text evidence="8">Plays an important role in the de novo pathway of purine nucleotide biosynthesis. Catalyzes the first committed step in the biosynthesis of AMP from IMP.</text>
</comment>
<keyword evidence="2 8" id="KW-0436">Ligase</keyword>
<evidence type="ECO:0000256" key="2">
    <source>
        <dbReference type="ARBA" id="ARBA00022598"/>
    </source>
</evidence>
<comment type="pathway">
    <text evidence="8 10">Purine metabolism; AMP biosynthesis via de novo pathway; AMP from IMP: step 1/2.</text>
</comment>
<evidence type="ECO:0000256" key="8">
    <source>
        <dbReference type="HAMAP-Rule" id="MF_00011"/>
    </source>
</evidence>